<organism evidence="15 16">
    <name type="scientific">Lepidothrix coronata</name>
    <name type="common">blue-crowned manakin</name>
    <dbReference type="NCBI Taxonomy" id="321398"/>
    <lineage>
        <taxon>Eukaryota</taxon>
        <taxon>Metazoa</taxon>
        <taxon>Chordata</taxon>
        <taxon>Craniata</taxon>
        <taxon>Vertebrata</taxon>
        <taxon>Euteleostomi</taxon>
        <taxon>Archelosauria</taxon>
        <taxon>Archosauria</taxon>
        <taxon>Dinosauria</taxon>
        <taxon>Saurischia</taxon>
        <taxon>Theropoda</taxon>
        <taxon>Coelurosauria</taxon>
        <taxon>Aves</taxon>
        <taxon>Neognathae</taxon>
        <taxon>Neoaves</taxon>
        <taxon>Telluraves</taxon>
        <taxon>Australaves</taxon>
        <taxon>Passeriformes</taxon>
        <taxon>Pipridae</taxon>
        <taxon>Lepidothrix</taxon>
    </lineage>
</organism>
<dbReference type="AlphaFoldDB" id="A0A6J0IQC3"/>
<dbReference type="GO" id="GO:0016020">
    <property type="term" value="C:membrane"/>
    <property type="evidence" value="ECO:0007669"/>
    <property type="project" value="UniProtKB-SubCell"/>
</dbReference>
<dbReference type="SMART" id="SM00013">
    <property type="entry name" value="LRRNT"/>
    <property type="match status" value="1"/>
</dbReference>
<feature type="domain" description="LRRCT" evidence="14">
    <location>
        <begin position="91"/>
        <end position="142"/>
    </location>
</feature>
<dbReference type="PANTHER" id="PTHR22650:SF6">
    <property type="entry name" value="PLATELET GLYCOPROTEIN IX"/>
    <property type="match status" value="1"/>
</dbReference>
<dbReference type="Gene3D" id="3.80.10.10">
    <property type="entry name" value="Ribonuclease Inhibitor"/>
    <property type="match status" value="1"/>
</dbReference>
<protein>
    <submittedName>
        <fullName evidence="16">Platelet glycoprotein IX</fullName>
    </submittedName>
</protein>
<keyword evidence="5 12" id="KW-0732">Signal</keyword>
<keyword evidence="8" id="KW-0094">Blood coagulation</keyword>
<dbReference type="GO" id="GO:0007596">
    <property type="term" value="P:blood coagulation"/>
    <property type="evidence" value="ECO:0007669"/>
    <property type="project" value="UniProtKB-KW"/>
</dbReference>
<dbReference type="SUPFAM" id="SSF52058">
    <property type="entry name" value="L domain-like"/>
    <property type="match status" value="1"/>
</dbReference>
<dbReference type="Pfam" id="PF01462">
    <property type="entry name" value="LRRNT"/>
    <property type="match status" value="1"/>
</dbReference>
<dbReference type="GO" id="GO:0007155">
    <property type="term" value="P:cell adhesion"/>
    <property type="evidence" value="ECO:0007669"/>
    <property type="project" value="UniProtKB-KW"/>
</dbReference>
<evidence type="ECO:0000256" key="12">
    <source>
        <dbReference type="SAM" id="SignalP"/>
    </source>
</evidence>
<evidence type="ECO:0000256" key="6">
    <source>
        <dbReference type="ARBA" id="ARBA00022889"/>
    </source>
</evidence>
<keyword evidence="4" id="KW-0356">Hemostasis</keyword>
<dbReference type="InterPro" id="IPR032675">
    <property type="entry name" value="LRR_dom_sf"/>
</dbReference>
<dbReference type="GeneID" id="108506107"/>
<evidence type="ECO:0000256" key="7">
    <source>
        <dbReference type="ARBA" id="ARBA00022989"/>
    </source>
</evidence>
<keyword evidence="7 11" id="KW-1133">Transmembrane helix</keyword>
<evidence type="ECO:0000256" key="3">
    <source>
        <dbReference type="ARBA" id="ARBA00022692"/>
    </source>
</evidence>
<feature type="signal peptide" evidence="12">
    <location>
        <begin position="1"/>
        <end position="22"/>
    </location>
</feature>
<feature type="chain" id="PRO_5026968959" evidence="12">
    <location>
        <begin position="23"/>
        <end position="207"/>
    </location>
</feature>
<keyword evidence="3 11" id="KW-0812">Transmembrane</keyword>
<dbReference type="SMART" id="SM00082">
    <property type="entry name" value="LRRCT"/>
    <property type="match status" value="1"/>
</dbReference>
<dbReference type="PROSITE" id="PS51257">
    <property type="entry name" value="PROKAR_LIPOPROTEIN"/>
    <property type="match status" value="1"/>
</dbReference>
<feature type="domain" description="LRRNT" evidence="13">
    <location>
        <begin position="24"/>
        <end position="61"/>
    </location>
</feature>
<evidence type="ECO:0000256" key="8">
    <source>
        <dbReference type="ARBA" id="ARBA00023084"/>
    </source>
</evidence>
<evidence type="ECO:0000256" key="2">
    <source>
        <dbReference type="ARBA" id="ARBA00022614"/>
    </source>
</evidence>
<evidence type="ECO:0000256" key="11">
    <source>
        <dbReference type="SAM" id="Phobius"/>
    </source>
</evidence>
<gene>
    <name evidence="16" type="primary">GP9</name>
</gene>
<evidence type="ECO:0000256" key="5">
    <source>
        <dbReference type="ARBA" id="ARBA00022729"/>
    </source>
</evidence>
<evidence type="ECO:0000259" key="13">
    <source>
        <dbReference type="SMART" id="SM00013"/>
    </source>
</evidence>
<evidence type="ECO:0000256" key="10">
    <source>
        <dbReference type="ARBA" id="ARBA00023157"/>
    </source>
</evidence>
<dbReference type="RefSeq" id="XP_017688234.1">
    <property type="nucleotide sequence ID" value="XM_017832745.1"/>
</dbReference>
<proteinExistence type="predicted"/>
<evidence type="ECO:0000256" key="9">
    <source>
        <dbReference type="ARBA" id="ARBA00023136"/>
    </source>
</evidence>
<evidence type="ECO:0000256" key="4">
    <source>
        <dbReference type="ARBA" id="ARBA00022696"/>
    </source>
</evidence>
<dbReference type="Proteomes" id="UP000504624">
    <property type="component" value="Unplaced"/>
</dbReference>
<dbReference type="InterPro" id="IPR000372">
    <property type="entry name" value="LRRNT"/>
</dbReference>
<dbReference type="CTD" id="2815"/>
<name>A0A6J0IQC3_9PASS</name>
<dbReference type="PANTHER" id="PTHR22650">
    <property type="entry name" value="GLYCOPROTEIN IB BETA"/>
    <property type="match status" value="1"/>
</dbReference>
<keyword evidence="2" id="KW-0433">Leucine-rich repeat</keyword>
<dbReference type="InterPro" id="IPR052313">
    <property type="entry name" value="GPIb-IX-V_Complex"/>
</dbReference>
<keyword evidence="6" id="KW-0130">Cell adhesion</keyword>
<dbReference type="InterPro" id="IPR000483">
    <property type="entry name" value="Cys-rich_flank_reg_C"/>
</dbReference>
<reference evidence="16" key="1">
    <citation type="submission" date="2025-08" db="UniProtKB">
        <authorList>
            <consortium name="RefSeq"/>
        </authorList>
    </citation>
    <scope>IDENTIFICATION</scope>
</reference>
<keyword evidence="9 11" id="KW-0472">Membrane</keyword>
<keyword evidence="15" id="KW-1185">Reference proteome</keyword>
<evidence type="ECO:0000256" key="1">
    <source>
        <dbReference type="ARBA" id="ARBA00004479"/>
    </source>
</evidence>
<evidence type="ECO:0000259" key="14">
    <source>
        <dbReference type="SMART" id="SM00082"/>
    </source>
</evidence>
<feature type="transmembrane region" description="Helical" evidence="11">
    <location>
        <begin position="152"/>
        <end position="174"/>
    </location>
</feature>
<dbReference type="OrthoDB" id="72369at2759"/>
<evidence type="ECO:0000313" key="15">
    <source>
        <dbReference type="Proteomes" id="UP000504624"/>
    </source>
</evidence>
<comment type="subcellular location">
    <subcellularLocation>
        <location evidence="1">Membrane</location>
        <topology evidence="1">Single-pass type I membrane protein</topology>
    </subcellularLocation>
</comment>
<keyword evidence="10" id="KW-1015">Disulfide bond</keyword>
<sequence length="207" mass="22629">MRGLRFISAVGFATLLFPVIQGGACPSSCSCGSPGGSRGLHVDCSSRGLRAVPGLPRDTRSLDLRNNSLSRVPAGVLDTLPGLERLDMAGNPWHCDCHILYLKLWLQDLSAPSLASVRCASPAPIRMKPLAELTGNELGMCKRLLPVRCLGFFWRDLILIAGAIITLLLVAWALKFSKKLVCQLNLDRYGARGRLLRRHNPKSHKVH</sequence>
<evidence type="ECO:0000313" key="16">
    <source>
        <dbReference type="RefSeq" id="XP_017688234.1"/>
    </source>
</evidence>
<accession>A0A6J0IQC3</accession>